<proteinExistence type="predicted"/>
<sequence>MAIAAAKSDPARPPAGTAWPLSGRLDMTRRAWRRQVPIRSLVVGTYAVRNGRRPEGFAGRSGGRDMEMRTRACSAAVTLAHGSRMHTTRSFVSKGDGRMEGQDVGPWLHGRGRLGGWGKAKPSVRTAPPR</sequence>
<evidence type="ECO:0000256" key="1">
    <source>
        <dbReference type="SAM" id="MobiDB-lite"/>
    </source>
</evidence>
<protein>
    <submittedName>
        <fullName evidence="2">Uncharacterized protein</fullName>
    </submittedName>
</protein>
<dbReference type="GeneID" id="63720305"/>
<dbReference type="AlphaFoldDB" id="A0A151GF27"/>
<keyword evidence="3" id="KW-1185">Reference proteome</keyword>
<reference evidence="2 3" key="1">
    <citation type="journal article" date="2016" name="Sci. Rep.">
        <title>Insights into Adaptations to a Near-Obligate Nematode Endoparasitic Lifestyle from the Finished Genome of Drechmeria coniospora.</title>
        <authorList>
            <person name="Zhang L."/>
            <person name="Zhou Z."/>
            <person name="Guo Q."/>
            <person name="Fokkens L."/>
            <person name="Miskei M."/>
            <person name="Pocsi I."/>
            <person name="Zhang W."/>
            <person name="Chen M."/>
            <person name="Wang L."/>
            <person name="Sun Y."/>
            <person name="Donzelli B.G."/>
            <person name="Gibson D.M."/>
            <person name="Nelson D.R."/>
            <person name="Luo J.G."/>
            <person name="Rep M."/>
            <person name="Liu H."/>
            <person name="Yang S."/>
            <person name="Wang J."/>
            <person name="Krasnoff S.B."/>
            <person name="Xu Y."/>
            <person name="Molnar I."/>
            <person name="Lin M."/>
        </authorList>
    </citation>
    <scope>NUCLEOTIDE SEQUENCE [LARGE SCALE GENOMIC DNA]</scope>
    <source>
        <strain evidence="2 3">ARSEF 6962</strain>
    </source>
</reference>
<name>A0A151GF27_DRECN</name>
<dbReference type="InParanoid" id="A0A151GF27"/>
<dbReference type="EMBL" id="LAYC01000003">
    <property type="protein sequence ID" value="KYK55698.1"/>
    <property type="molecule type" value="Genomic_DNA"/>
</dbReference>
<evidence type="ECO:0000313" key="2">
    <source>
        <dbReference type="EMBL" id="KYK55698.1"/>
    </source>
</evidence>
<organism evidence="2 3">
    <name type="scientific">Drechmeria coniospora</name>
    <name type="common">Nematophagous fungus</name>
    <name type="synonym">Meria coniospora</name>
    <dbReference type="NCBI Taxonomy" id="98403"/>
    <lineage>
        <taxon>Eukaryota</taxon>
        <taxon>Fungi</taxon>
        <taxon>Dikarya</taxon>
        <taxon>Ascomycota</taxon>
        <taxon>Pezizomycotina</taxon>
        <taxon>Sordariomycetes</taxon>
        <taxon>Hypocreomycetidae</taxon>
        <taxon>Hypocreales</taxon>
        <taxon>Ophiocordycipitaceae</taxon>
        <taxon>Drechmeria</taxon>
    </lineage>
</organism>
<accession>A0A151GF27</accession>
<comment type="caution">
    <text evidence="2">The sequence shown here is derived from an EMBL/GenBank/DDBJ whole genome shotgun (WGS) entry which is preliminary data.</text>
</comment>
<dbReference type="RefSeq" id="XP_040655050.1">
    <property type="nucleotide sequence ID" value="XM_040804946.1"/>
</dbReference>
<feature type="region of interest" description="Disordered" evidence="1">
    <location>
        <begin position="84"/>
        <end position="130"/>
    </location>
</feature>
<gene>
    <name evidence="2" type="ORF">DCS_07662</name>
</gene>
<dbReference type="Proteomes" id="UP000076580">
    <property type="component" value="Chromosome 03"/>
</dbReference>
<evidence type="ECO:0000313" key="3">
    <source>
        <dbReference type="Proteomes" id="UP000076580"/>
    </source>
</evidence>